<evidence type="ECO:0000313" key="3">
    <source>
        <dbReference type="EMBL" id="GLK68200.1"/>
    </source>
</evidence>
<feature type="chain" id="PRO_5040929870" description="DUF2059 domain-containing protein" evidence="1">
    <location>
        <begin position="26"/>
        <end position="166"/>
    </location>
</feature>
<keyword evidence="1" id="KW-0732">Signal</keyword>
<accession>A0A9W6MVV9</accession>
<name>A0A9W6MVV9_9HYPH</name>
<reference evidence="3" key="1">
    <citation type="journal article" date="2014" name="Int. J. Syst. Evol. Microbiol.">
        <title>Complete genome sequence of Corynebacterium casei LMG S-19264T (=DSM 44701T), isolated from a smear-ripened cheese.</title>
        <authorList>
            <consortium name="US DOE Joint Genome Institute (JGI-PGF)"/>
            <person name="Walter F."/>
            <person name="Albersmeier A."/>
            <person name="Kalinowski J."/>
            <person name="Ruckert C."/>
        </authorList>
    </citation>
    <scope>NUCLEOTIDE SEQUENCE</scope>
    <source>
        <strain evidence="3">VKM B-2347</strain>
    </source>
</reference>
<sequence>MTPTTSLRRLAAVAVLTLAATPAFAQAPAEAQLKAAREVVDDSGVANSMNDIVPIFLDEAKRTFLRTDPALSKDLDDCIKILTPEFQKRRDELMNQIAAIYADKFSADELAQIRTFYQSPVGAKLVKAMPSILQASYDKTNAWSQQMSQDVISRLRAEMKKKGHDI</sequence>
<dbReference type="EMBL" id="BSFI01000007">
    <property type="protein sequence ID" value="GLK68200.1"/>
    <property type="molecule type" value="Genomic_DNA"/>
</dbReference>
<comment type="caution">
    <text evidence="3">The sequence shown here is derived from an EMBL/GenBank/DDBJ whole genome shotgun (WGS) entry which is preliminary data.</text>
</comment>
<evidence type="ECO:0000313" key="4">
    <source>
        <dbReference type="Proteomes" id="UP001143372"/>
    </source>
</evidence>
<feature type="signal peptide" evidence="1">
    <location>
        <begin position="1"/>
        <end position="25"/>
    </location>
</feature>
<evidence type="ECO:0000256" key="1">
    <source>
        <dbReference type="SAM" id="SignalP"/>
    </source>
</evidence>
<reference evidence="3" key="2">
    <citation type="submission" date="2023-01" db="EMBL/GenBank/DDBJ databases">
        <authorList>
            <person name="Sun Q."/>
            <person name="Evtushenko L."/>
        </authorList>
    </citation>
    <scope>NUCLEOTIDE SEQUENCE</scope>
    <source>
        <strain evidence="3">VKM B-2347</strain>
    </source>
</reference>
<dbReference type="RefSeq" id="WP_271168424.1">
    <property type="nucleotide sequence ID" value="NZ_BSFI01000007.1"/>
</dbReference>
<dbReference type="Pfam" id="PF09832">
    <property type="entry name" value="DUF2059"/>
    <property type="match status" value="1"/>
</dbReference>
<gene>
    <name evidence="3" type="ORF">GCM10008179_18380</name>
</gene>
<organism evidence="3 4">
    <name type="scientific">Hansschlegelia plantiphila</name>
    <dbReference type="NCBI Taxonomy" id="374655"/>
    <lineage>
        <taxon>Bacteria</taxon>
        <taxon>Pseudomonadati</taxon>
        <taxon>Pseudomonadota</taxon>
        <taxon>Alphaproteobacteria</taxon>
        <taxon>Hyphomicrobiales</taxon>
        <taxon>Methylopilaceae</taxon>
        <taxon>Hansschlegelia</taxon>
    </lineage>
</organism>
<proteinExistence type="predicted"/>
<protein>
    <recommendedName>
        <fullName evidence="2">DUF2059 domain-containing protein</fullName>
    </recommendedName>
</protein>
<dbReference type="AlphaFoldDB" id="A0A9W6MVV9"/>
<dbReference type="InterPro" id="IPR018637">
    <property type="entry name" value="DUF2059"/>
</dbReference>
<keyword evidence="4" id="KW-1185">Reference proteome</keyword>
<feature type="domain" description="DUF2059" evidence="2">
    <location>
        <begin position="91"/>
        <end position="150"/>
    </location>
</feature>
<dbReference type="Proteomes" id="UP001143372">
    <property type="component" value="Unassembled WGS sequence"/>
</dbReference>
<evidence type="ECO:0000259" key="2">
    <source>
        <dbReference type="Pfam" id="PF09832"/>
    </source>
</evidence>